<reference evidence="2 3" key="1">
    <citation type="journal article" date="2014" name="Agronomy (Basel)">
        <title>A Draft Genome Sequence for Ensete ventricosum, the Drought-Tolerant Tree Against Hunger.</title>
        <authorList>
            <person name="Harrison J."/>
            <person name="Moore K.A."/>
            <person name="Paszkiewicz K."/>
            <person name="Jones T."/>
            <person name="Grant M."/>
            <person name="Ambacheew D."/>
            <person name="Muzemil S."/>
            <person name="Studholme D.J."/>
        </authorList>
    </citation>
    <scope>NUCLEOTIDE SEQUENCE [LARGE SCALE GENOMIC DNA]</scope>
</reference>
<gene>
    <name evidence="2" type="ORF">B296_00037962</name>
</gene>
<evidence type="ECO:0000313" key="3">
    <source>
        <dbReference type="Proteomes" id="UP000287651"/>
    </source>
</evidence>
<dbReference type="AlphaFoldDB" id="A0A426XGC8"/>
<evidence type="ECO:0000256" key="1">
    <source>
        <dbReference type="SAM" id="MobiDB-lite"/>
    </source>
</evidence>
<organism evidence="2 3">
    <name type="scientific">Ensete ventricosum</name>
    <name type="common">Abyssinian banana</name>
    <name type="synonym">Musa ensete</name>
    <dbReference type="NCBI Taxonomy" id="4639"/>
    <lineage>
        <taxon>Eukaryota</taxon>
        <taxon>Viridiplantae</taxon>
        <taxon>Streptophyta</taxon>
        <taxon>Embryophyta</taxon>
        <taxon>Tracheophyta</taxon>
        <taxon>Spermatophyta</taxon>
        <taxon>Magnoliopsida</taxon>
        <taxon>Liliopsida</taxon>
        <taxon>Zingiberales</taxon>
        <taxon>Musaceae</taxon>
        <taxon>Ensete</taxon>
    </lineage>
</organism>
<evidence type="ECO:0000313" key="2">
    <source>
        <dbReference type="EMBL" id="RRT38535.1"/>
    </source>
</evidence>
<sequence>MAAVTEKAIGSDDPFTHRQSPAEAEAEAEREYRRDVKNLVDLLSKLNPSAKEFFPSSYAASGDAADGHRKFDGRLSADAPIFVSWNDFYYNSELIDNNGGTKSSIDGSSNDQPNRRVVTRILFLLNLISLLSFIANWDLSLDGLNCRVQILRFAFIEFSDEGKFILLSRFEADVLTVDCYHFVH</sequence>
<comment type="caution">
    <text evidence="2">The sequence shown here is derived from an EMBL/GenBank/DDBJ whole genome shotgun (WGS) entry which is preliminary data.</text>
</comment>
<accession>A0A426XGC8</accession>
<name>A0A426XGC8_ENSVE</name>
<dbReference type="Proteomes" id="UP000287651">
    <property type="component" value="Unassembled WGS sequence"/>
</dbReference>
<dbReference type="Pfam" id="PF07145">
    <property type="entry name" value="PAM2"/>
    <property type="match status" value="1"/>
</dbReference>
<dbReference type="InterPro" id="IPR009818">
    <property type="entry name" value="PAM2_motif"/>
</dbReference>
<dbReference type="EMBL" id="AMZH03021115">
    <property type="protein sequence ID" value="RRT38535.1"/>
    <property type="molecule type" value="Genomic_DNA"/>
</dbReference>
<protein>
    <submittedName>
        <fullName evidence="2">Uncharacterized protein</fullName>
    </submittedName>
</protein>
<feature type="region of interest" description="Disordered" evidence="1">
    <location>
        <begin position="1"/>
        <end position="30"/>
    </location>
</feature>
<proteinExistence type="predicted"/>